<sequence length="299" mass="32563">MTDPLIAQTVAALSRGHRLFAGRAVAPPGDHSPAQFDPQAGRISHTAGARGLPAGAAARAEGLARELRRFADTDRALAQILWSARADHAHASVATRAILDAAKSDAMPAADTPLGRRELVARMLARLRAQHGHIVRTSSRARKLALRLRRLRYLRARSAARRRARRSVPPTARSGRGAVLAAIRKALDIKGIHDPAARARWERGMDLVARRESNYDAYAVNRWDSNAAKGTPSKGAWQFIAPTFAKYHQPGTSPDIHDLVSQACAFINYARGHYGVVADASNLADRIQQADPRRSPRGY</sequence>
<evidence type="ECO:0000313" key="2">
    <source>
        <dbReference type="Proteomes" id="UP000682202"/>
    </source>
</evidence>
<dbReference type="SUPFAM" id="SSF53955">
    <property type="entry name" value="Lysozyme-like"/>
    <property type="match status" value="1"/>
</dbReference>
<keyword evidence="2" id="KW-1185">Reference proteome</keyword>
<gene>
    <name evidence="1" type="ORF">F6B93_22415</name>
</gene>
<proteinExistence type="predicted"/>
<reference evidence="1" key="1">
    <citation type="submission" date="2019-12" db="EMBL/GenBank/DDBJ databases">
        <title>Mycobacterium spongiae sp. nov.</title>
        <authorList>
            <person name="Stinear T."/>
        </authorList>
    </citation>
    <scope>NUCLEOTIDE SEQUENCE</scope>
    <source>
        <strain evidence="1">FSD4b-SM</strain>
    </source>
</reference>
<dbReference type="KEGG" id="mspg:F6B93_22415"/>
<name>A0A975PYS8_9MYCO</name>
<dbReference type="Proteomes" id="UP000682202">
    <property type="component" value="Chromosome"/>
</dbReference>
<protein>
    <submittedName>
        <fullName evidence="1">DUF4226 domain-containing protein</fullName>
    </submittedName>
</protein>
<evidence type="ECO:0000313" key="1">
    <source>
        <dbReference type="EMBL" id="QUR69462.1"/>
    </source>
</evidence>
<dbReference type="InterPro" id="IPR023346">
    <property type="entry name" value="Lysozyme-like_dom_sf"/>
</dbReference>
<dbReference type="RefSeq" id="WP_211697049.1">
    <property type="nucleotide sequence ID" value="NZ_CP046600.1"/>
</dbReference>
<dbReference type="AlphaFoldDB" id="A0A975PYS8"/>
<organism evidence="1 2">
    <name type="scientific">Mycobacterium spongiae</name>
    <dbReference type="NCBI Taxonomy" id="886343"/>
    <lineage>
        <taxon>Bacteria</taxon>
        <taxon>Bacillati</taxon>
        <taxon>Actinomycetota</taxon>
        <taxon>Actinomycetes</taxon>
        <taxon>Mycobacteriales</taxon>
        <taxon>Mycobacteriaceae</taxon>
        <taxon>Mycobacterium</taxon>
    </lineage>
</organism>
<accession>A0A975PYS8</accession>
<dbReference type="EMBL" id="CP046600">
    <property type="protein sequence ID" value="QUR69462.1"/>
    <property type="molecule type" value="Genomic_DNA"/>
</dbReference>